<reference evidence="2 3" key="1">
    <citation type="submission" date="2015-01" db="EMBL/GenBank/DDBJ databases">
        <title>Genome of allotetraploid Gossypium barbadense reveals genomic plasticity and fiber elongation in cotton evolution.</title>
        <authorList>
            <person name="Chen X."/>
            <person name="Liu X."/>
            <person name="Zhao B."/>
            <person name="Zheng H."/>
            <person name="Hu Y."/>
            <person name="Lu G."/>
            <person name="Yang C."/>
            <person name="Chen J."/>
            <person name="Shan C."/>
            <person name="Zhang L."/>
            <person name="Zhou Y."/>
            <person name="Wang L."/>
            <person name="Guo W."/>
            <person name="Bai Y."/>
            <person name="Ruan J."/>
            <person name="Shangguan X."/>
            <person name="Mao Y."/>
            <person name="Jiang J."/>
            <person name="Zhu Y."/>
            <person name="Lei J."/>
            <person name="Kang H."/>
            <person name="Chen S."/>
            <person name="He X."/>
            <person name="Wang R."/>
            <person name="Wang Y."/>
            <person name="Chen J."/>
            <person name="Wang L."/>
            <person name="Yu S."/>
            <person name="Wang B."/>
            <person name="Wei J."/>
            <person name="Song S."/>
            <person name="Lu X."/>
            <person name="Gao Z."/>
            <person name="Gu W."/>
            <person name="Deng X."/>
            <person name="Ma D."/>
            <person name="Wang S."/>
            <person name="Liang W."/>
            <person name="Fang L."/>
            <person name="Cai C."/>
            <person name="Zhu X."/>
            <person name="Zhou B."/>
            <person name="Zhang Y."/>
            <person name="Chen Z."/>
            <person name="Xu S."/>
            <person name="Zhu R."/>
            <person name="Wang S."/>
            <person name="Zhang T."/>
            <person name="Zhao G."/>
        </authorList>
    </citation>
    <scope>NUCLEOTIDE SEQUENCE [LARGE SCALE GENOMIC DNA]</scope>
    <source>
        <strain evidence="3">cv. Xinhai21</strain>
        <tissue evidence="2">Leaf</tissue>
    </source>
</reference>
<dbReference type="EMBL" id="KZ670985">
    <property type="protein sequence ID" value="PPR82109.1"/>
    <property type="molecule type" value="Genomic_DNA"/>
</dbReference>
<evidence type="ECO:0000313" key="2">
    <source>
        <dbReference type="EMBL" id="PPR82109.1"/>
    </source>
</evidence>
<protein>
    <submittedName>
        <fullName evidence="2">Uncharacterized protein</fullName>
    </submittedName>
</protein>
<sequence length="70" mass="7701">MSCPKGLQCSSMPRSSVVPWSGPKLRHDHHQSSISTVISARVYTSMVTVGSLARLPTRKGNKQQIHEKAE</sequence>
<proteinExistence type="predicted"/>
<gene>
    <name evidence="2" type="ORF">GOBAR_AA38605</name>
</gene>
<evidence type="ECO:0000313" key="3">
    <source>
        <dbReference type="Proteomes" id="UP000239757"/>
    </source>
</evidence>
<feature type="region of interest" description="Disordered" evidence="1">
    <location>
        <begin position="1"/>
        <end position="28"/>
    </location>
</feature>
<evidence type="ECO:0000256" key="1">
    <source>
        <dbReference type="SAM" id="MobiDB-lite"/>
    </source>
</evidence>
<dbReference type="Proteomes" id="UP000239757">
    <property type="component" value="Unassembled WGS sequence"/>
</dbReference>
<name>A0A2P5VTF0_GOSBA</name>
<dbReference type="AlphaFoldDB" id="A0A2P5VTF0"/>
<organism evidence="2 3">
    <name type="scientific">Gossypium barbadense</name>
    <name type="common">Sea Island cotton</name>
    <name type="synonym">Hibiscus barbadensis</name>
    <dbReference type="NCBI Taxonomy" id="3634"/>
    <lineage>
        <taxon>Eukaryota</taxon>
        <taxon>Viridiplantae</taxon>
        <taxon>Streptophyta</taxon>
        <taxon>Embryophyta</taxon>
        <taxon>Tracheophyta</taxon>
        <taxon>Spermatophyta</taxon>
        <taxon>Magnoliopsida</taxon>
        <taxon>eudicotyledons</taxon>
        <taxon>Gunneridae</taxon>
        <taxon>Pentapetalae</taxon>
        <taxon>rosids</taxon>
        <taxon>malvids</taxon>
        <taxon>Malvales</taxon>
        <taxon>Malvaceae</taxon>
        <taxon>Malvoideae</taxon>
        <taxon>Gossypium</taxon>
    </lineage>
</organism>
<accession>A0A2P5VTF0</accession>